<feature type="binding site" evidence="11">
    <location>
        <begin position="183"/>
        <end position="184"/>
    </location>
    <ligand>
        <name>ATP</name>
        <dbReference type="ChEBI" id="CHEBI:30616"/>
    </ligand>
</feature>
<keyword evidence="8 11" id="KW-0784">Thiamine biosynthesis</keyword>
<comment type="similarity">
    <text evidence="11">Belongs to the ThiI family.</text>
</comment>
<feature type="active site" description="Cysteine persulfide intermediate" evidence="11">
    <location>
        <position position="456"/>
    </location>
</feature>
<protein>
    <recommendedName>
        <fullName evidence="11">tRNA sulfurtransferase</fullName>
        <ecNumber evidence="11">2.8.1.4</ecNumber>
    </recommendedName>
    <alternativeName>
        <fullName evidence="11">Sulfur carrier protein ThiS sulfurtransferase</fullName>
    </alternativeName>
    <alternativeName>
        <fullName evidence="11">Thiamine biosynthesis protein ThiI</fullName>
    </alternativeName>
    <alternativeName>
        <fullName evidence="11">tRNA 4-thiouridine synthase</fullName>
    </alternativeName>
</protein>
<dbReference type="CDD" id="cd11716">
    <property type="entry name" value="THUMP_ThiI"/>
    <property type="match status" value="1"/>
</dbReference>
<organism evidence="14 15">
    <name type="scientific">Pasteurella testudinis DSM 23072</name>
    <dbReference type="NCBI Taxonomy" id="1122938"/>
    <lineage>
        <taxon>Bacteria</taxon>
        <taxon>Pseudomonadati</taxon>
        <taxon>Pseudomonadota</taxon>
        <taxon>Gammaproteobacteria</taxon>
        <taxon>Pasteurellales</taxon>
        <taxon>Pasteurellaceae</taxon>
        <taxon>Pasteurella</taxon>
    </lineage>
</organism>
<dbReference type="Pfam" id="PF00581">
    <property type="entry name" value="Rhodanese"/>
    <property type="match status" value="1"/>
</dbReference>
<dbReference type="Pfam" id="PF02568">
    <property type="entry name" value="ThiI"/>
    <property type="match status" value="1"/>
</dbReference>
<dbReference type="GO" id="GO:0004810">
    <property type="term" value="F:CCA tRNA nucleotidyltransferase activity"/>
    <property type="evidence" value="ECO:0007669"/>
    <property type="project" value="InterPro"/>
</dbReference>
<dbReference type="GO" id="GO:0009229">
    <property type="term" value="P:thiamine diphosphate biosynthetic process"/>
    <property type="evidence" value="ECO:0007669"/>
    <property type="project" value="UniProtKB-UniRule"/>
</dbReference>
<evidence type="ECO:0000256" key="9">
    <source>
        <dbReference type="ARBA" id="ARBA00023157"/>
    </source>
</evidence>
<dbReference type="HAMAP" id="MF_00021">
    <property type="entry name" value="ThiI"/>
    <property type="match status" value="1"/>
</dbReference>
<evidence type="ECO:0000256" key="11">
    <source>
        <dbReference type="HAMAP-Rule" id="MF_00021"/>
    </source>
</evidence>
<dbReference type="InterPro" id="IPR001763">
    <property type="entry name" value="Rhodanese-like_dom"/>
</dbReference>
<dbReference type="PANTHER" id="PTHR43209:SF1">
    <property type="entry name" value="TRNA SULFURTRANSFERASE"/>
    <property type="match status" value="1"/>
</dbReference>
<dbReference type="GO" id="GO:0052837">
    <property type="term" value="P:thiazole biosynthetic process"/>
    <property type="evidence" value="ECO:0007669"/>
    <property type="project" value="InterPro"/>
</dbReference>
<dbReference type="FunFam" id="3.30.2130.30:FF:000002">
    <property type="entry name" value="tRNA sulfurtransferase"/>
    <property type="match status" value="1"/>
</dbReference>
<dbReference type="GO" id="GO:0002937">
    <property type="term" value="P:tRNA 4-thiouridine biosynthesis"/>
    <property type="evidence" value="ECO:0007669"/>
    <property type="project" value="TreeGrafter"/>
</dbReference>
<dbReference type="SUPFAM" id="SSF52821">
    <property type="entry name" value="Rhodanese/Cell cycle control phosphatase"/>
    <property type="match status" value="1"/>
</dbReference>
<dbReference type="Pfam" id="PF02926">
    <property type="entry name" value="THUMP"/>
    <property type="match status" value="1"/>
</dbReference>
<evidence type="ECO:0000259" key="13">
    <source>
        <dbReference type="PROSITE" id="PS51165"/>
    </source>
</evidence>
<feature type="binding site" evidence="11">
    <location>
        <position position="296"/>
    </location>
    <ligand>
        <name>ATP</name>
        <dbReference type="ChEBI" id="CHEBI:30616"/>
    </ligand>
</feature>
<dbReference type="SMART" id="SM00981">
    <property type="entry name" value="THUMP"/>
    <property type="match status" value="1"/>
</dbReference>
<gene>
    <name evidence="11" type="primary">thiI</name>
    <name evidence="14" type="ORF">SAMN05660772_01771</name>
</gene>
<evidence type="ECO:0000256" key="7">
    <source>
        <dbReference type="ARBA" id="ARBA00022884"/>
    </source>
</evidence>
<name>A0A1W1UJ39_9PAST</name>
<dbReference type="GO" id="GO:0009228">
    <property type="term" value="P:thiamine biosynthetic process"/>
    <property type="evidence" value="ECO:0007669"/>
    <property type="project" value="UniProtKB-KW"/>
</dbReference>
<feature type="domain" description="Rhodanese" evidence="12">
    <location>
        <begin position="434"/>
        <end position="480"/>
    </location>
</feature>
<keyword evidence="10 11" id="KW-0676">Redox-active center</keyword>
<dbReference type="EC" id="2.8.1.4" evidence="11"/>
<comment type="pathway">
    <text evidence="11">Cofactor biosynthesis; thiamine diphosphate biosynthesis.</text>
</comment>
<comment type="caution">
    <text evidence="11">Lacks conserved residue(s) required for the propagation of feature annotation.</text>
</comment>
<evidence type="ECO:0000256" key="4">
    <source>
        <dbReference type="ARBA" id="ARBA00022679"/>
    </source>
</evidence>
<keyword evidence="7 11" id="KW-0694">RNA-binding</keyword>
<dbReference type="PANTHER" id="PTHR43209">
    <property type="entry name" value="TRNA SULFURTRANSFERASE"/>
    <property type="match status" value="1"/>
</dbReference>
<evidence type="ECO:0000256" key="10">
    <source>
        <dbReference type="ARBA" id="ARBA00023284"/>
    </source>
</evidence>
<dbReference type="Gene3D" id="3.40.50.620">
    <property type="entry name" value="HUPs"/>
    <property type="match status" value="1"/>
</dbReference>
<dbReference type="InterPro" id="IPR003720">
    <property type="entry name" value="tRNA_STrfase"/>
</dbReference>
<keyword evidence="3 11" id="KW-0820">tRNA-binding</keyword>
<evidence type="ECO:0000256" key="2">
    <source>
        <dbReference type="ARBA" id="ARBA00022490"/>
    </source>
</evidence>
<comment type="subcellular location">
    <subcellularLocation>
        <location evidence="1 11">Cytoplasm</location>
    </subcellularLocation>
</comment>
<dbReference type="InterPro" id="IPR036873">
    <property type="entry name" value="Rhodanese-like_dom_sf"/>
</dbReference>
<feature type="binding site" evidence="11">
    <location>
        <position position="265"/>
    </location>
    <ligand>
        <name>ATP</name>
        <dbReference type="ChEBI" id="CHEBI:30616"/>
    </ligand>
</feature>
<evidence type="ECO:0000259" key="12">
    <source>
        <dbReference type="PROSITE" id="PS50206"/>
    </source>
</evidence>
<keyword evidence="6 11" id="KW-0067">ATP-binding</keyword>
<feature type="binding site" evidence="11">
    <location>
        <position position="287"/>
    </location>
    <ligand>
        <name>ATP</name>
        <dbReference type="ChEBI" id="CHEBI:30616"/>
    </ligand>
</feature>
<dbReference type="FunFam" id="3.40.50.620:FF:000029">
    <property type="entry name" value="tRNA sulfurtransferase"/>
    <property type="match status" value="1"/>
</dbReference>
<dbReference type="GO" id="GO:0140741">
    <property type="term" value="F:tRNA-uracil-4 sulfurtransferase activity"/>
    <property type="evidence" value="ECO:0007669"/>
    <property type="project" value="UniProtKB-EC"/>
</dbReference>
<sequence length="482" mass="54526">MKFIIKLFPEIMIKSDSVRKRFIKILTGNIRNILAKHDETVAVVRHWDYIEVRSKDPTQRQLLLDYLQRTPGIHHILEVEDTPFSSVHDIFEQVLQAKRDELENRTFCVRVRRKGKHDFSSLDVERYVGGGLNQQIESAKVKLTKPDVTVRIDIENDHMMLIKQRHAGLGGYPIGTQEDVLSLISGGFDSGVSSYMLIRRGSRVHYCFFNLGGAAHEIGVKQMAYHIWQRYSASHKVRFVAINFEPVVAEILEKVDNGQMGVVLKRMMVRAASQVAARFGIQAIVTGEALGQVSSQTLTNLRLIDEAAQALVLRPLITHDKEQIIELAKQIGTDDIAKSMPEFCGVISKNPTVKAVKEKIEAEENHFDFSILESAVSNAQYLDIRQIGEQTAEEISEVETAEVIGENDIVIDVRSAEECEDNPLRIDGITLLTIPFYKLATAFAELDSAKTYLLYCDRGVMSKLQALYLQQLGYRNVKVLRR</sequence>
<dbReference type="CDD" id="cd00158">
    <property type="entry name" value="RHOD"/>
    <property type="match status" value="1"/>
</dbReference>
<dbReference type="InterPro" id="IPR054173">
    <property type="entry name" value="ThiI_fer"/>
</dbReference>
<keyword evidence="2 11" id="KW-0963">Cytoplasm</keyword>
<dbReference type="NCBIfam" id="TIGR04271">
    <property type="entry name" value="ThiI_C_thiazole"/>
    <property type="match status" value="1"/>
</dbReference>
<feature type="domain" description="THUMP" evidence="13">
    <location>
        <begin position="61"/>
        <end position="165"/>
    </location>
</feature>
<dbReference type="InterPro" id="IPR020536">
    <property type="entry name" value="ThiI_AANH"/>
</dbReference>
<dbReference type="AlphaFoldDB" id="A0A1W1UJ39"/>
<keyword evidence="5 11" id="KW-0547">Nucleotide-binding</keyword>
<dbReference type="GO" id="GO:0000049">
    <property type="term" value="F:tRNA binding"/>
    <property type="evidence" value="ECO:0007669"/>
    <property type="project" value="UniProtKB-UniRule"/>
</dbReference>
<dbReference type="Pfam" id="PF22025">
    <property type="entry name" value="ThiI_fer"/>
    <property type="match status" value="1"/>
</dbReference>
<comment type="function">
    <text evidence="11">Catalyzes the ATP-dependent transfer of a sulfur to tRNA to produce 4-thiouridine in position 8 of tRNAs, which functions as a near-UV photosensor. Also catalyzes the transfer of sulfur to the sulfur carrier protein ThiS, forming ThiS-thiocarboxylate. This is a step in the synthesis of thiazole, in the thiamine biosynthesis pathway. The sulfur is donated as persulfide by IscS.</text>
</comment>
<dbReference type="Gene3D" id="3.40.250.10">
    <property type="entry name" value="Rhodanese-like domain"/>
    <property type="match status" value="1"/>
</dbReference>
<feature type="disulfide bond" description="Redox-active" evidence="11">
    <location>
        <begin position="344"/>
        <end position="456"/>
    </location>
</feature>
<evidence type="ECO:0000256" key="1">
    <source>
        <dbReference type="ARBA" id="ARBA00004496"/>
    </source>
</evidence>
<comment type="catalytic activity">
    <reaction evidence="11">
        <text>[ThiI sulfur-carrier protein]-S-sulfanyl-L-cysteine + a uridine in tRNA + 2 reduced [2Fe-2S]-[ferredoxin] + ATP + H(+) = [ThiI sulfur-carrier protein]-L-cysteine + a 4-thiouridine in tRNA + 2 oxidized [2Fe-2S]-[ferredoxin] + AMP + diphosphate</text>
        <dbReference type="Rhea" id="RHEA:24176"/>
        <dbReference type="Rhea" id="RHEA-COMP:10000"/>
        <dbReference type="Rhea" id="RHEA-COMP:10001"/>
        <dbReference type="Rhea" id="RHEA-COMP:13337"/>
        <dbReference type="Rhea" id="RHEA-COMP:13338"/>
        <dbReference type="Rhea" id="RHEA-COMP:13339"/>
        <dbReference type="Rhea" id="RHEA-COMP:13340"/>
        <dbReference type="ChEBI" id="CHEBI:15378"/>
        <dbReference type="ChEBI" id="CHEBI:29950"/>
        <dbReference type="ChEBI" id="CHEBI:30616"/>
        <dbReference type="ChEBI" id="CHEBI:33019"/>
        <dbReference type="ChEBI" id="CHEBI:33737"/>
        <dbReference type="ChEBI" id="CHEBI:33738"/>
        <dbReference type="ChEBI" id="CHEBI:61963"/>
        <dbReference type="ChEBI" id="CHEBI:65315"/>
        <dbReference type="ChEBI" id="CHEBI:136798"/>
        <dbReference type="ChEBI" id="CHEBI:456215"/>
        <dbReference type="EC" id="2.8.1.4"/>
    </reaction>
</comment>
<dbReference type="InterPro" id="IPR049961">
    <property type="entry name" value="ThiI_N"/>
</dbReference>
<dbReference type="GO" id="GO:0005524">
    <property type="term" value="F:ATP binding"/>
    <property type="evidence" value="ECO:0007669"/>
    <property type="project" value="UniProtKB-UniRule"/>
</dbReference>
<dbReference type="InterPro" id="IPR014729">
    <property type="entry name" value="Rossmann-like_a/b/a_fold"/>
</dbReference>
<evidence type="ECO:0000256" key="6">
    <source>
        <dbReference type="ARBA" id="ARBA00022840"/>
    </source>
</evidence>
<evidence type="ECO:0000256" key="8">
    <source>
        <dbReference type="ARBA" id="ARBA00022977"/>
    </source>
</evidence>
<proteinExistence type="inferred from homology"/>
<keyword evidence="9 11" id="KW-1015">Disulfide bond</keyword>
<keyword evidence="4 11" id="KW-0808">Transferase</keyword>
<accession>A0A1W1UJ39</accession>
<dbReference type="RefSeq" id="WP_084256070.1">
    <property type="nucleotide sequence ID" value="NZ_FWWV01000005.1"/>
</dbReference>
<reference evidence="15" key="1">
    <citation type="submission" date="2017-04" db="EMBL/GenBank/DDBJ databases">
        <authorList>
            <person name="Varghese N."/>
            <person name="Submissions S."/>
        </authorList>
    </citation>
    <scope>NUCLEOTIDE SEQUENCE [LARGE SCALE GENOMIC DNA]</scope>
    <source>
        <strain evidence="15">DSM 23072</strain>
    </source>
</reference>
<dbReference type="PROSITE" id="PS50206">
    <property type="entry name" value="RHODANESE_3"/>
    <property type="match status" value="1"/>
</dbReference>
<dbReference type="InterPro" id="IPR049962">
    <property type="entry name" value="THUMP_ThiI"/>
</dbReference>
<dbReference type="InterPro" id="IPR004114">
    <property type="entry name" value="THUMP_dom"/>
</dbReference>
<dbReference type="PROSITE" id="PS51165">
    <property type="entry name" value="THUMP"/>
    <property type="match status" value="1"/>
</dbReference>
<dbReference type="NCBIfam" id="TIGR00342">
    <property type="entry name" value="tRNA uracil 4-sulfurtransferase ThiI"/>
    <property type="match status" value="1"/>
</dbReference>
<dbReference type="Gene3D" id="3.30.2130.30">
    <property type="match status" value="1"/>
</dbReference>
<keyword evidence="15" id="KW-1185">Reference proteome</keyword>
<dbReference type="GO" id="GO:0005829">
    <property type="term" value="C:cytosol"/>
    <property type="evidence" value="ECO:0007669"/>
    <property type="project" value="TreeGrafter"/>
</dbReference>
<dbReference type="EMBL" id="FWWV01000005">
    <property type="protein sequence ID" value="SMB81090.1"/>
    <property type="molecule type" value="Genomic_DNA"/>
</dbReference>
<dbReference type="SUPFAM" id="SSF143437">
    <property type="entry name" value="THUMP domain-like"/>
    <property type="match status" value="1"/>
</dbReference>
<dbReference type="SUPFAM" id="SSF52402">
    <property type="entry name" value="Adenine nucleotide alpha hydrolases-like"/>
    <property type="match status" value="1"/>
</dbReference>
<comment type="catalytic activity">
    <reaction evidence="11">
        <text>[ThiS sulfur-carrier protein]-C-terminal Gly-Gly-AMP + S-sulfanyl-L-cysteinyl-[cysteine desulfurase] + AH2 = [ThiS sulfur-carrier protein]-C-terminal-Gly-aminoethanethioate + L-cysteinyl-[cysteine desulfurase] + A + AMP + 2 H(+)</text>
        <dbReference type="Rhea" id="RHEA:43340"/>
        <dbReference type="Rhea" id="RHEA-COMP:12157"/>
        <dbReference type="Rhea" id="RHEA-COMP:12158"/>
        <dbReference type="Rhea" id="RHEA-COMP:12910"/>
        <dbReference type="Rhea" id="RHEA-COMP:19908"/>
        <dbReference type="ChEBI" id="CHEBI:13193"/>
        <dbReference type="ChEBI" id="CHEBI:15378"/>
        <dbReference type="ChEBI" id="CHEBI:17499"/>
        <dbReference type="ChEBI" id="CHEBI:29950"/>
        <dbReference type="ChEBI" id="CHEBI:61963"/>
        <dbReference type="ChEBI" id="CHEBI:90618"/>
        <dbReference type="ChEBI" id="CHEBI:232372"/>
        <dbReference type="ChEBI" id="CHEBI:456215"/>
    </reaction>
</comment>
<dbReference type="CDD" id="cd01712">
    <property type="entry name" value="PPase_ThiI"/>
    <property type="match status" value="1"/>
</dbReference>
<dbReference type="InterPro" id="IPR050102">
    <property type="entry name" value="tRNA_sulfurtransferase_ThiI"/>
</dbReference>
<evidence type="ECO:0000256" key="3">
    <source>
        <dbReference type="ARBA" id="ARBA00022555"/>
    </source>
</evidence>
<dbReference type="InterPro" id="IPR026340">
    <property type="entry name" value="THII_Thiazole_biosynth_dom"/>
</dbReference>
<evidence type="ECO:0000313" key="14">
    <source>
        <dbReference type="EMBL" id="SMB81090.1"/>
    </source>
</evidence>
<dbReference type="Proteomes" id="UP000192408">
    <property type="component" value="Unassembled WGS sequence"/>
</dbReference>
<evidence type="ECO:0000256" key="5">
    <source>
        <dbReference type="ARBA" id="ARBA00022741"/>
    </source>
</evidence>
<dbReference type="STRING" id="1122938.SAMN05660772_01771"/>
<dbReference type="UniPathway" id="UPA00060"/>
<evidence type="ECO:0000313" key="15">
    <source>
        <dbReference type="Proteomes" id="UP000192408"/>
    </source>
</evidence>